<reference evidence="1 2" key="1">
    <citation type="submission" date="2016-10" db="EMBL/GenBank/DDBJ databases">
        <title>The genome sequence of Colletotrichum fioriniae PJ7.</title>
        <authorList>
            <person name="Baroncelli R."/>
        </authorList>
    </citation>
    <scope>NUCLEOTIDE SEQUENCE [LARGE SCALE GENOMIC DNA]</scope>
    <source>
        <strain evidence="1 2">Tom-12</strain>
    </source>
</reference>
<comment type="caution">
    <text evidence="1">The sequence shown here is derived from an EMBL/GenBank/DDBJ whole genome shotgun (WGS) entry which is preliminary data.</text>
</comment>
<sequence length="67" mass="7727">MLRLRRGPTRRAVKPILGFRSCSLASLILSLLLERQLKTSGPRLEYLVLRLGKRRTLSLSSSFYQRP</sequence>
<evidence type="ECO:0000313" key="2">
    <source>
        <dbReference type="Proteomes" id="UP001227543"/>
    </source>
</evidence>
<protein>
    <submittedName>
        <fullName evidence="1">Uncharacterized protein</fullName>
    </submittedName>
</protein>
<accession>A0ABQ9QGY6</accession>
<keyword evidence="2" id="KW-1185">Reference proteome</keyword>
<organism evidence="1 2">
    <name type="scientific">Colletotrichum tamarilloi</name>
    <dbReference type="NCBI Taxonomy" id="1209934"/>
    <lineage>
        <taxon>Eukaryota</taxon>
        <taxon>Fungi</taxon>
        <taxon>Dikarya</taxon>
        <taxon>Ascomycota</taxon>
        <taxon>Pezizomycotina</taxon>
        <taxon>Sordariomycetes</taxon>
        <taxon>Hypocreomycetidae</taxon>
        <taxon>Glomerellales</taxon>
        <taxon>Glomerellaceae</taxon>
        <taxon>Colletotrichum</taxon>
        <taxon>Colletotrichum acutatum species complex</taxon>
    </lineage>
</organism>
<gene>
    <name evidence="1" type="ORF">CTAM01_17051</name>
</gene>
<proteinExistence type="predicted"/>
<dbReference type="Proteomes" id="UP001227543">
    <property type="component" value="Unassembled WGS sequence"/>
</dbReference>
<name>A0ABQ9QGY6_9PEZI</name>
<dbReference type="GeneID" id="85417281"/>
<dbReference type="EMBL" id="MLFU01000319">
    <property type="protein sequence ID" value="KAK1465539.1"/>
    <property type="molecule type" value="Genomic_DNA"/>
</dbReference>
<evidence type="ECO:0000313" key="1">
    <source>
        <dbReference type="EMBL" id="KAK1465539.1"/>
    </source>
</evidence>
<dbReference type="RefSeq" id="XP_060372379.1">
    <property type="nucleotide sequence ID" value="XM_060533043.1"/>
</dbReference>